<accession>A0ABV9V8P6</accession>
<proteinExistence type="predicted"/>
<evidence type="ECO:0000313" key="3">
    <source>
        <dbReference type="Proteomes" id="UP001595908"/>
    </source>
</evidence>
<organism evidence="2 3">
    <name type="scientific">Streptomyces atroolivaceus</name>
    <dbReference type="NCBI Taxonomy" id="66869"/>
    <lineage>
        <taxon>Bacteria</taxon>
        <taxon>Bacillati</taxon>
        <taxon>Actinomycetota</taxon>
        <taxon>Actinomycetes</taxon>
        <taxon>Kitasatosporales</taxon>
        <taxon>Streptomycetaceae</taxon>
        <taxon>Streptomyces</taxon>
    </lineage>
</organism>
<sequence length="85" mass="8991">MDMGKGAAPPSAVRAPLRGGAARRYSGDARPREERAPRRFTRLVRVLVKLAPPPLRVAGALAIAYWNTHGPGTGPSTRRPLGAPA</sequence>
<gene>
    <name evidence="2" type="ORF">ACFPL4_13570</name>
</gene>
<evidence type="ECO:0000313" key="2">
    <source>
        <dbReference type="EMBL" id="MFC4979389.1"/>
    </source>
</evidence>
<dbReference type="RefSeq" id="WP_033302722.1">
    <property type="nucleotide sequence ID" value="NZ_JBHSJE010000003.1"/>
</dbReference>
<comment type="caution">
    <text evidence="2">The sequence shown here is derived from an EMBL/GenBank/DDBJ whole genome shotgun (WGS) entry which is preliminary data.</text>
</comment>
<reference evidence="3" key="1">
    <citation type="journal article" date="2019" name="Int. J. Syst. Evol. Microbiol.">
        <title>The Global Catalogue of Microorganisms (GCM) 10K type strain sequencing project: providing services to taxonomists for standard genome sequencing and annotation.</title>
        <authorList>
            <consortium name="The Broad Institute Genomics Platform"/>
            <consortium name="The Broad Institute Genome Sequencing Center for Infectious Disease"/>
            <person name="Wu L."/>
            <person name="Ma J."/>
        </authorList>
    </citation>
    <scope>NUCLEOTIDE SEQUENCE [LARGE SCALE GENOMIC DNA]</scope>
    <source>
        <strain evidence="3">ICMP 257</strain>
    </source>
</reference>
<dbReference type="Proteomes" id="UP001595908">
    <property type="component" value="Unassembled WGS sequence"/>
</dbReference>
<keyword evidence="3" id="KW-1185">Reference proteome</keyword>
<evidence type="ECO:0000256" key="1">
    <source>
        <dbReference type="SAM" id="MobiDB-lite"/>
    </source>
</evidence>
<dbReference type="GeneID" id="31235099"/>
<protein>
    <submittedName>
        <fullName evidence="2">Uncharacterized protein</fullName>
    </submittedName>
</protein>
<feature type="region of interest" description="Disordered" evidence="1">
    <location>
        <begin position="1"/>
        <end position="33"/>
    </location>
</feature>
<dbReference type="EMBL" id="JBHSJE010000003">
    <property type="protein sequence ID" value="MFC4979389.1"/>
    <property type="molecule type" value="Genomic_DNA"/>
</dbReference>
<name>A0ABV9V8P6_STRAZ</name>